<gene>
    <name evidence="3" type="ORF">B0537_00595</name>
</gene>
<dbReference type="KEGG" id="dfg:B0537_00595"/>
<dbReference type="Gene3D" id="3.30.70.1380">
    <property type="entry name" value="Transcriptional regulatory protein pf0864 domain like"/>
    <property type="match status" value="1"/>
</dbReference>
<organism evidence="3 4">
    <name type="scientific">Desulforamulus ferrireducens</name>
    <dbReference type="NCBI Taxonomy" id="1833852"/>
    <lineage>
        <taxon>Bacteria</taxon>
        <taxon>Bacillati</taxon>
        <taxon>Bacillota</taxon>
        <taxon>Clostridia</taxon>
        <taxon>Eubacteriales</taxon>
        <taxon>Peptococcaceae</taxon>
        <taxon>Desulforamulus</taxon>
    </lineage>
</organism>
<evidence type="ECO:0000256" key="2">
    <source>
        <dbReference type="ARBA" id="ARBA00023239"/>
    </source>
</evidence>
<evidence type="ECO:0000313" key="4">
    <source>
        <dbReference type="Proteomes" id="UP000189464"/>
    </source>
</evidence>
<dbReference type="Gene3D" id="3.10.20.300">
    <property type="entry name" value="mk0293 like domain"/>
    <property type="match status" value="1"/>
</dbReference>
<dbReference type="PANTHER" id="PTHR36566:SF1">
    <property type="entry name" value="PYRIDINIUM-3,5-BISTHIOCARBOXYLIC ACID MONONUCLEOTIDE NICKEL INSERTION PROTEIN"/>
    <property type="match status" value="1"/>
</dbReference>
<evidence type="ECO:0008006" key="5">
    <source>
        <dbReference type="Google" id="ProtNLM"/>
    </source>
</evidence>
<dbReference type="GO" id="GO:0016829">
    <property type="term" value="F:lyase activity"/>
    <property type="evidence" value="ECO:0007669"/>
    <property type="project" value="UniProtKB-KW"/>
</dbReference>
<keyword evidence="2" id="KW-0456">Lyase</keyword>
<sequence length="154" mass="17871">MNEQTCHEICTIETNIDDMNPEFYPFIMEKIMEQGAIDVFLTPIIMKKGRPGIKLSVLCQRQDEERFSLLILQETSSLGVRISYQHRRTLYREIVKVNTVYGEIPVKVARLEANKPPLRITPEYEYCKKAAQQYNLPINQVYEEVLKCAQAAIS</sequence>
<proteinExistence type="predicted"/>
<keyword evidence="1" id="KW-0533">Nickel</keyword>
<evidence type="ECO:0000313" key="3">
    <source>
        <dbReference type="EMBL" id="AQS57749.1"/>
    </source>
</evidence>
<dbReference type="Pfam" id="PF01969">
    <property type="entry name" value="Ni_insertion"/>
    <property type="match status" value="1"/>
</dbReference>
<dbReference type="InterPro" id="IPR002822">
    <property type="entry name" value="Ni_insertion"/>
</dbReference>
<accession>A0A1S6ISJ9</accession>
<evidence type="ECO:0000256" key="1">
    <source>
        <dbReference type="ARBA" id="ARBA00022596"/>
    </source>
</evidence>
<reference evidence="3 4" key="1">
    <citation type="journal article" date="2016" name="Int. J. Syst. Evol. Microbiol.">
        <title>Desulfotomaculum ferrireducens sp. nov., a moderately thermophilic sulfate-reducing and dissimilatory Fe(III)-reducing bacterium isolated from compost.</title>
        <authorList>
            <person name="Yang G."/>
            <person name="Guo J."/>
            <person name="Zhuang L."/>
            <person name="Yuan Y."/>
            <person name="Zhou S."/>
        </authorList>
    </citation>
    <scope>NUCLEOTIDE SEQUENCE [LARGE SCALE GENOMIC DNA]</scope>
    <source>
        <strain evidence="3 4">GSS09</strain>
    </source>
</reference>
<dbReference type="PANTHER" id="PTHR36566">
    <property type="entry name" value="NICKEL INSERTION PROTEIN-RELATED"/>
    <property type="match status" value="1"/>
</dbReference>
<dbReference type="AlphaFoldDB" id="A0A1S6ISJ9"/>
<dbReference type="STRING" id="1833852.B0537_00595"/>
<keyword evidence="4" id="KW-1185">Reference proteome</keyword>
<name>A0A1S6ISJ9_9FIRM</name>
<protein>
    <recommendedName>
        <fullName evidence="5">LarC family nickel insertion protein</fullName>
    </recommendedName>
</protein>
<dbReference type="EMBL" id="CP019698">
    <property type="protein sequence ID" value="AQS57749.1"/>
    <property type="molecule type" value="Genomic_DNA"/>
</dbReference>
<dbReference type="RefSeq" id="WP_238457755.1">
    <property type="nucleotide sequence ID" value="NZ_CP019698.1"/>
</dbReference>
<dbReference type="Proteomes" id="UP000189464">
    <property type="component" value="Chromosome"/>
</dbReference>